<dbReference type="EC" id="3.5.1.10" evidence="3 4"/>
<dbReference type="InterPro" id="IPR044074">
    <property type="entry name" value="PurU_ACT"/>
</dbReference>
<dbReference type="InterPro" id="IPR045865">
    <property type="entry name" value="ACT-like_dom_sf"/>
</dbReference>
<dbReference type="Pfam" id="PF01842">
    <property type="entry name" value="ACT"/>
    <property type="match status" value="1"/>
</dbReference>
<feature type="active site" evidence="3">
    <location>
        <position position="293"/>
    </location>
</feature>
<evidence type="ECO:0000256" key="1">
    <source>
        <dbReference type="ARBA" id="ARBA00022563"/>
    </source>
</evidence>
<evidence type="ECO:0000259" key="5">
    <source>
        <dbReference type="PROSITE" id="PS51671"/>
    </source>
</evidence>
<comment type="caution">
    <text evidence="6">The sequence shown here is derived from an EMBL/GenBank/DDBJ whole genome shotgun (WGS) entry which is preliminary data.</text>
</comment>
<dbReference type="PROSITE" id="PS51671">
    <property type="entry name" value="ACT"/>
    <property type="match status" value="1"/>
</dbReference>
<keyword evidence="3" id="KW-0658">Purine biosynthesis</keyword>
<dbReference type="AlphaFoldDB" id="F9DP09"/>
<dbReference type="NCBIfam" id="NF004684">
    <property type="entry name" value="PRK06027.1"/>
    <property type="match status" value="1"/>
</dbReference>
<reference evidence="6 7" key="1">
    <citation type="submission" date="2011-04" db="EMBL/GenBank/DDBJ databases">
        <authorList>
            <person name="Muzny D."/>
            <person name="Qin X."/>
            <person name="Deng J."/>
            <person name="Jiang H."/>
            <person name="Liu Y."/>
            <person name="Qu J."/>
            <person name="Song X.-Z."/>
            <person name="Zhang L."/>
            <person name="Thornton R."/>
            <person name="Coyle M."/>
            <person name="Francisco L."/>
            <person name="Jackson L."/>
            <person name="Javaid M."/>
            <person name="Korchina V."/>
            <person name="Kovar C."/>
            <person name="Mata R."/>
            <person name="Mathew T."/>
            <person name="Ngo R."/>
            <person name="Nguyen L."/>
            <person name="Nguyen N."/>
            <person name="Okwuonu G."/>
            <person name="Ongeri F."/>
            <person name="Pham C."/>
            <person name="Simmons D."/>
            <person name="Wilczek-Boney K."/>
            <person name="Hale W."/>
            <person name="Jakkamsetti A."/>
            <person name="Pham P."/>
            <person name="Ruth R."/>
            <person name="San Lucas F."/>
            <person name="Warren J."/>
            <person name="Zhang J."/>
            <person name="Zhao Z."/>
            <person name="Zhou C."/>
            <person name="Zhu D."/>
            <person name="Lee S."/>
            <person name="Bess C."/>
            <person name="Blankenburg K."/>
            <person name="Forbes L."/>
            <person name="Fu Q."/>
            <person name="Gubbala S."/>
            <person name="Hirani K."/>
            <person name="Jayaseelan J.C."/>
            <person name="Lara F."/>
            <person name="Munidasa M."/>
            <person name="Palculict T."/>
            <person name="Patil S."/>
            <person name="Pu L.-L."/>
            <person name="Saada N."/>
            <person name="Tang L."/>
            <person name="Weissenberger G."/>
            <person name="Zhu Y."/>
            <person name="Hemphill L."/>
            <person name="Shang Y."/>
            <person name="Youmans B."/>
            <person name="Ayvaz T."/>
            <person name="Ross M."/>
            <person name="Santibanez J."/>
            <person name="Aqrawi P."/>
            <person name="Gross S."/>
            <person name="Joshi V."/>
            <person name="Fowler G."/>
            <person name="Nazareth L."/>
            <person name="Reid J."/>
            <person name="Worley K."/>
            <person name="Petrosino J."/>
            <person name="Highlander S."/>
            <person name="Gibbs R."/>
        </authorList>
    </citation>
    <scope>NUCLEOTIDE SEQUENCE [LARGE SCALE GENOMIC DNA]</scope>
    <source>
        <strain evidence="6 7">2681</strain>
    </source>
</reference>
<dbReference type="PANTHER" id="PTHR42706">
    <property type="entry name" value="FORMYLTETRAHYDROFOLATE DEFORMYLASE"/>
    <property type="match status" value="1"/>
</dbReference>
<evidence type="ECO:0000256" key="4">
    <source>
        <dbReference type="NCBIfam" id="TIGR00655"/>
    </source>
</evidence>
<evidence type="ECO:0000313" key="6">
    <source>
        <dbReference type="EMBL" id="EGQ27418.1"/>
    </source>
</evidence>
<dbReference type="InterPro" id="IPR041729">
    <property type="entry name" value="Formyl-FH4-Hydrolase_C"/>
</dbReference>
<gene>
    <name evidence="3 6" type="primary">purU</name>
    <name evidence="6" type="ORF">HMPREF9372_0539</name>
</gene>
<keyword evidence="1 3" id="KW-0554">One-carbon metabolism</keyword>
<dbReference type="InterPro" id="IPR002912">
    <property type="entry name" value="ACT_dom"/>
</dbReference>
<sequence length="349" mass="40351">MTGEPSRSDEEANRMPPWKAFTCNGNQRFSAAIQRIKSTYQVGDGEYMSTRSRMSTHLAEQSSALQNIGRLLVQCSDRPGIVSAVSTFLLNHQANIVESSQYSTDPEGGTFYLRIEFHADNLLEKKQELEKDFQKIADAYEMEYRFSYAVELKRTAIFVSKEPYCLMELLWEWQNGDLNTDIVVVISNHEDAREMVEALGIPFHYIPANKDIRQEVEQQQIQLMEEYDVDVLVLARYMQILTPNFVSHFPNQIINIHHSFLPAFIGARPYERAFGRGVKLIGATSHYVTNDLDEGPIIEQDIERVDHRDDTVQLKKIGRQIERRVLARAVKWHLEDRIIVENNKTIVFH</sequence>
<dbReference type="Proteomes" id="UP000005316">
    <property type="component" value="Unassembled WGS sequence"/>
</dbReference>
<keyword evidence="2 3" id="KW-0378">Hydrolase</keyword>
<organism evidence="6 7">
    <name type="scientific">Sporosarcina newyorkensis 2681</name>
    <dbReference type="NCBI Taxonomy" id="1027292"/>
    <lineage>
        <taxon>Bacteria</taxon>
        <taxon>Bacillati</taxon>
        <taxon>Bacillota</taxon>
        <taxon>Bacilli</taxon>
        <taxon>Bacillales</taxon>
        <taxon>Caryophanaceae</taxon>
        <taxon>Sporosarcina</taxon>
    </lineage>
</organism>
<dbReference type="eggNOG" id="COG0788">
    <property type="taxonomic scope" value="Bacteria"/>
</dbReference>
<proteinExistence type="inferred from homology"/>
<dbReference type="Gene3D" id="3.40.50.170">
    <property type="entry name" value="Formyl transferase, N-terminal domain"/>
    <property type="match status" value="1"/>
</dbReference>
<dbReference type="InterPro" id="IPR036477">
    <property type="entry name" value="Formyl_transf_N_sf"/>
</dbReference>
<comment type="function">
    <text evidence="3">Catalyzes the hydrolysis of 10-formyltetrahydrofolate (formyl-FH4) to formate and tetrahydrofolate (FH4).</text>
</comment>
<name>F9DP09_9BACL</name>
<feature type="domain" description="ACT" evidence="5">
    <location>
        <begin position="70"/>
        <end position="141"/>
    </location>
</feature>
<dbReference type="PRINTS" id="PR01575">
    <property type="entry name" value="FFH4HYDRLASE"/>
</dbReference>
<dbReference type="PANTHER" id="PTHR42706:SF1">
    <property type="entry name" value="FORMYLTETRAHYDROFOLATE DEFORMYLASE 2, MITOCHONDRIAL"/>
    <property type="match status" value="1"/>
</dbReference>
<evidence type="ECO:0000256" key="2">
    <source>
        <dbReference type="ARBA" id="ARBA00022801"/>
    </source>
</evidence>
<evidence type="ECO:0000256" key="3">
    <source>
        <dbReference type="HAMAP-Rule" id="MF_01927"/>
    </source>
</evidence>
<dbReference type="GO" id="GO:0008864">
    <property type="term" value="F:formyltetrahydrofolate deformylase activity"/>
    <property type="evidence" value="ECO:0007669"/>
    <property type="project" value="UniProtKB-UniRule"/>
</dbReference>
<dbReference type="InterPro" id="IPR002376">
    <property type="entry name" value="Formyl_transf_N"/>
</dbReference>
<comment type="similarity">
    <text evidence="3">Belongs to the PurU family.</text>
</comment>
<dbReference type="UniPathway" id="UPA00074">
    <property type="reaction ID" value="UER00170"/>
</dbReference>
<comment type="pathway">
    <text evidence="3">Purine metabolism; IMP biosynthesis via de novo pathway; formate from 10-formyl-5,6,7,8-tetrahydrofolate: step 1/1.</text>
</comment>
<dbReference type="CDD" id="cd04875">
    <property type="entry name" value="ACT_F4HF-DF"/>
    <property type="match status" value="1"/>
</dbReference>
<dbReference type="CDD" id="cd08648">
    <property type="entry name" value="FMT_core_Formyl-FH4-Hydrolase_C"/>
    <property type="match status" value="1"/>
</dbReference>
<dbReference type="EMBL" id="AFPZ01000016">
    <property type="protein sequence ID" value="EGQ27418.1"/>
    <property type="molecule type" value="Genomic_DNA"/>
</dbReference>
<dbReference type="Pfam" id="PF00551">
    <property type="entry name" value="Formyl_trans_N"/>
    <property type="match status" value="1"/>
</dbReference>
<dbReference type="GO" id="GO:0006189">
    <property type="term" value="P:'de novo' IMP biosynthetic process"/>
    <property type="evidence" value="ECO:0007669"/>
    <property type="project" value="UniProtKB-UniRule"/>
</dbReference>
<dbReference type="HAMAP" id="MF_01927">
    <property type="entry name" value="PurU"/>
    <property type="match status" value="1"/>
</dbReference>
<dbReference type="Gene3D" id="3.30.70.260">
    <property type="match status" value="1"/>
</dbReference>
<dbReference type="SUPFAM" id="SSF53328">
    <property type="entry name" value="Formyltransferase"/>
    <property type="match status" value="1"/>
</dbReference>
<accession>F9DP09</accession>
<dbReference type="InterPro" id="IPR004810">
    <property type="entry name" value="PurU"/>
</dbReference>
<dbReference type="SUPFAM" id="SSF55021">
    <property type="entry name" value="ACT-like"/>
    <property type="match status" value="1"/>
</dbReference>
<comment type="catalytic activity">
    <reaction evidence="3">
        <text>(6R)-10-formyltetrahydrofolate + H2O = (6S)-5,6,7,8-tetrahydrofolate + formate + H(+)</text>
        <dbReference type="Rhea" id="RHEA:19833"/>
        <dbReference type="ChEBI" id="CHEBI:15377"/>
        <dbReference type="ChEBI" id="CHEBI:15378"/>
        <dbReference type="ChEBI" id="CHEBI:15740"/>
        <dbReference type="ChEBI" id="CHEBI:57453"/>
        <dbReference type="ChEBI" id="CHEBI:195366"/>
        <dbReference type="EC" id="3.5.1.10"/>
    </reaction>
</comment>
<evidence type="ECO:0000313" key="7">
    <source>
        <dbReference type="Proteomes" id="UP000005316"/>
    </source>
</evidence>
<dbReference type="GO" id="GO:0006730">
    <property type="term" value="P:one-carbon metabolic process"/>
    <property type="evidence" value="ECO:0007669"/>
    <property type="project" value="UniProtKB-KW"/>
</dbReference>
<dbReference type="NCBIfam" id="TIGR00655">
    <property type="entry name" value="PurU"/>
    <property type="match status" value="1"/>
</dbReference>
<dbReference type="HOGENOM" id="CLU_038395_3_0_9"/>
<protein>
    <recommendedName>
        <fullName evidence="3 4">Formyltetrahydrofolate deformylase</fullName>
        <ecNumber evidence="3 4">3.5.1.10</ecNumber>
    </recommendedName>
    <alternativeName>
        <fullName evidence="3">Formyl-FH(4) hydrolase</fullName>
    </alternativeName>
</protein>
<dbReference type="STRING" id="759851.SAMN04244570_2292"/>